<keyword evidence="1" id="KW-0812">Transmembrane</keyword>
<feature type="transmembrane region" description="Helical" evidence="1">
    <location>
        <begin position="89"/>
        <end position="109"/>
    </location>
</feature>
<keyword evidence="3" id="KW-1185">Reference proteome</keyword>
<dbReference type="EMBL" id="FUXA01000003">
    <property type="protein sequence ID" value="SJZ38790.1"/>
    <property type="molecule type" value="Genomic_DNA"/>
</dbReference>
<organism evidence="2 3">
    <name type="scientific">Eubacterium ruminantium</name>
    <dbReference type="NCBI Taxonomy" id="42322"/>
    <lineage>
        <taxon>Bacteria</taxon>
        <taxon>Bacillati</taxon>
        <taxon>Bacillota</taxon>
        <taxon>Clostridia</taxon>
        <taxon>Eubacteriales</taxon>
        <taxon>Eubacteriaceae</taxon>
        <taxon>Eubacterium</taxon>
    </lineage>
</organism>
<dbReference type="RefSeq" id="WP_078785933.1">
    <property type="nucleotide sequence ID" value="NZ_FMTO01000002.1"/>
</dbReference>
<name>A0A1T4K8M3_9FIRM</name>
<evidence type="ECO:0000313" key="3">
    <source>
        <dbReference type="Proteomes" id="UP000189857"/>
    </source>
</evidence>
<proteinExistence type="predicted"/>
<gene>
    <name evidence="2" type="ORF">SAMN02745110_00258</name>
</gene>
<dbReference type="OrthoDB" id="177947at2"/>
<keyword evidence="1" id="KW-1133">Transmembrane helix</keyword>
<keyword evidence="1" id="KW-0472">Membrane</keyword>
<feature type="transmembrane region" description="Helical" evidence="1">
    <location>
        <begin position="56"/>
        <end position="77"/>
    </location>
</feature>
<dbReference type="Proteomes" id="UP000189857">
    <property type="component" value="Unassembled WGS sequence"/>
</dbReference>
<protein>
    <submittedName>
        <fullName evidence="2">Uncharacterized protein</fullName>
    </submittedName>
</protein>
<evidence type="ECO:0000256" key="1">
    <source>
        <dbReference type="SAM" id="Phobius"/>
    </source>
</evidence>
<reference evidence="2 3" key="1">
    <citation type="submission" date="2017-02" db="EMBL/GenBank/DDBJ databases">
        <authorList>
            <person name="Peterson S.W."/>
        </authorList>
    </citation>
    <scope>NUCLEOTIDE SEQUENCE [LARGE SCALE GENOMIC DNA]</scope>
    <source>
        <strain evidence="2 3">ATCC 17233</strain>
    </source>
</reference>
<feature type="transmembrane region" description="Helical" evidence="1">
    <location>
        <begin position="17"/>
        <end position="36"/>
    </location>
</feature>
<evidence type="ECO:0000313" key="2">
    <source>
        <dbReference type="EMBL" id="SJZ38790.1"/>
    </source>
</evidence>
<accession>A0A1T4K8M3</accession>
<dbReference type="AlphaFoldDB" id="A0A1T4K8M3"/>
<sequence length="224" mass="25355">MGRENEEEKGYSKVTKFLLALLVLIIITNIVLICIFPKDTSNSFVLIMGLTSEFYIRTFIIMITVSVAGIFWLLLVSLSGKKSKKIRRVLGVGLSVSLFVFVGIVANYANRFGSYIKKPDAVSPDGKHCLYKAGGDKDIFGTSSGYMHYAQKVSGNRFERVFFTYSEDLSPEIEWEKDGFLVKYKSPEDTSSEGYSVCPESSQTSDFTYEERSDGYFFYYDKNN</sequence>